<organism evidence="1 2">
    <name type="scientific">Lederbergia galactosidilytica</name>
    <dbReference type="NCBI Taxonomy" id="217031"/>
    <lineage>
        <taxon>Bacteria</taxon>
        <taxon>Bacillati</taxon>
        <taxon>Bacillota</taxon>
        <taxon>Bacilli</taxon>
        <taxon>Bacillales</taxon>
        <taxon>Bacillaceae</taxon>
        <taxon>Lederbergia</taxon>
    </lineage>
</organism>
<name>A0A177ZS71_9BACI</name>
<sequence>MEKMDREVISIFKSDHELPQMSRAMRDIISLAGVMKDLSSESAFASPLEMLRFLRIIELIHEEAYGLSDPIDSAETLYYRYQARYKDGELPTKARVNQIVTILAKNNWISKQTHQIKMMSVGKRMMDALTRLANDSLAYYLEDEIGRSLFQARRDAEISEAYDDKGISGGNRIASLIHNVQGAIDMLKERELELLADRNALPQLQLIHTLMEELEGKLQERINQFQTIEDSLVLSNLMQKGAGVLAEGTSLSIGLINKYLQFMNVQQTPLQTEISPEKVRVFIEKMFNPPPESEIPNAHQLFSFMEQAQYEGEERDGIWMPVKYATPLSYLDIEKGIDFLENYEPVVADLEEVKTLEFHEENIEVDSVTELVEEASWLLTKASIDTEKIENYLQQKKEADIEETIIETSSPSWGDAIRQLLAIAALEANKNIEFRPKQEVKQYEKEWEWIEDEDRKSGIRRRDHATSKFK</sequence>
<dbReference type="OrthoDB" id="2505901at2"/>
<dbReference type="EMBL" id="LDJR01000048">
    <property type="protein sequence ID" value="OAK70765.1"/>
    <property type="molecule type" value="Genomic_DNA"/>
</dbReference>
<dbReference type="Proteomes" id="UP000077881">
    <property type="component" value="Unassembled WGS sequence"/>
</dbReference>
<dbReference type="STRING" id="217031.ABB05_11675"/>
<dbReference type="AlphaFoldDB" id="A0A177ZS71"/>
<dbReference type="PATRIC" id="fig|217031.6.peg.2498"/>
<protein>
    <submittedName>
        <fullName evidence="1">Uncharacterized protein</fullName>
    </submittedName>
</protein>
<accession>A0A177ZS71</accession>
<reference evidence="1 2" key="1">
    <citation type="submission" date="2015-05" db="EMBL/GenBank/DDBJ databases">
        <title>Comparison of genome.</title>
        <authorList>
            <person name="Zheng Z."/>
            <person name="Sun M."/>
        </authorList>
    </citation>
    <scope>NUCLEOTIDE SEQUENCE [LARGE SCALE GENOMIC DNA]</scope>
    <source>
        <strain evidence="1 2">G25-74</strain>
    </source>
</reference>
<dbReference type="RefSeq" id="WP_057984736.1">
    <property type="nucleotide sequence ID" value="NZ_JAGGKH010000012.1"/>
</dbReference>
<evidence type="ECO:0000313" key="1">
    <source>
        <dbReference type="EMBL" id="OAK70765.1"/>
    </source>
</evidence>
<gene>
    <name evidence="1" type="ORF">ABB05_11675</name>
</gene>
<evidence type="ECO:0000313" key="2">
    <source>
        <dbReference type="Proteomes" id="UP000077881"/>
    </source>
</evidence>
<comment type="caution">
    <text evidence="1">The sequence shown here is derived from an EMBL/GenBank/DDBJ whole genome shotgun (WGS) entry which is preliminary data.</text>
</comment>
<proteinExistence type="predicted"/>
<keyword evidence="2" id="KW-1185">Reference proteome</keyword>